<dbReference type="PROSITE" id="PS51296">
    <property type="entry name" value="RIESKE"/>
    <property type="match status" value="1"/>
</dbReference>
<evidence type="ECO:0000256" key="3">
    <source>
        <dbReference type="ARBA" id="ARBA00023002"/>
    </source>
</evidence>
<dbReference type="Pfam" id="PF13806">
    <property type="entry name" value="Rieske_2"/>
    <property type="match status" value="1"/>
</dbReference>
<evidence type="ECO:0000256" key="2">
    <source>
        <dbReference type="ARBA" id="ARBA00022723"/>
    </source>
</evidence>
<dbReference type="KEGG" id="blr:BRLA_c010320"/>
<evidence type="ECO:0000256" key="5">
    <source>
        <dbReference type="ARBA" id="ARBA00023014"/>
    </source>
</evidence>
<keyword evidence="3 8" id="KW-0560">Oxidoreductase</keyword>
<dbReference type="GO" id="GO:0051537">
    <property type="term" value="F:2 iron, 2 sulfur cluster binding"/>
    <property type="evidence" value="ECO:0007669"/>
    <property type="project" value="UniProtKB-KW"/>
</dbReference>
<evidence type="ECO:0000259" key="7">
    <source>
        <dbReference type="PROSITE" id="PS51296"/>
    </source>
</evidence>
<dbReference type="Proteomes" id="UP000005850">
    <property type="component" value="Chromosome"/>
</dbReference>
<organism evidence="8 9">
    <name type="scientific">Brevibacillus laterosporus LMG 15441</name>
    <dbReference type="NCBI Taxonomy" id="1042163"/>
    <lineage>
        <taxon>Bacteria</taxon>
        <taxon>Bacillati</taxon>
        <taxon>Bacillota</taxon>
        <taxon>Bacilli</taxon>
        <taxon>Bacillales</taxon>
        <taxon>Paenibacillaceae</taxon>
        <taxon>Brevibacillus</taxon>
    </lineage>
</organism>
<dbReference type="GO" id="GO:0046872">
    <property type="term" value="F:metal ion binding"/>
    <property type="evidence" value="ECO:0007669"/>
    <property type="project" value="UniProtKB-KW"/>
</dbReference>
<reference evidence="8 9" key="1">
    <citation type="journal article" date="2011" name="J. Bacteriol.">
        <title>Genome sequence of Brevibacillus laterosporus LMG 15441, a pathogen of invertebrates.</title>
        <authorList>
            <person name="Djukic M."/>
            <person name="Poehlein A."/>
            <person name="Thurmer A."/>
            <person name="Daniel R."/>
        </authorList>
    </citation>
    <scope>NUCLEOTIDE SEQUENCE [LARGE SCALE GENOMIC DNA]</scope>
    <source>
        <strain evidence="8 9">LMG 15441</strain>
    </source>
</reference>
<keyword evidence="2" id="KW-0479">Metal-binding</keyword>
<gene>
    <name evidence="8" type="ORF">BRLA_c010320</name>
</gene>
<dbReference type="GO" id="GO:0004497">
    <property type="term" value="F:monooxygenase activity"/>
    <property type="evidence" value="ECO:0007669"/>
    <property type="project" value="UniProtKB-ARBA"/>
</dbReference>
<keyword evidence="9" id="KW-1185">Reference proteome</keyword>
<keyword evidence="1" id="KW-0001">2Fe-2S</keyword>
<dbReference type="GO" id="GO:0016705">
    <property type="term" value="F:oxidoreductase activity, acting on paired donors, with incorporation or reduction of molecular oxygen"/>
    <property type="evidence" value="ECO:0007669"/>
    <property type="project" value="UniProtKB-ARBA"/>
</dbReference>
<dbReference type="AlphaFoldDB" id="A0A075QYE4"/>
<dbReference type="CDD" id="cd03530">
    <property type="entry name" value="Rieske_NirD_small_Bacillus"/>
    <property type="match status" value="1"/>
</dbReference>
<dbReference type="EC" id="1.7.1.4" evidence="8"/>
<feature type="domain" description="Rieske" evidence="7">
    <location>
        <begin position="8"/>
        <end position="103"/>
    </location>
</feature>
<dbReference type="InterPro" id="IPR012748">
    <property type="entry name" value="Rieske-like_NirD"/>
</dbReference>
<proteinExistence type="predicted"/>
<dbReference type="RefSeq" id="WP_003335103.1">
    <property type="nucleotide sequence ID" value="NZ_CP007806.1"/>
</dbReference>
<dbReference type="EMBL" id="CP007806">
    <property type="protein sequence ID" value="AIG25372.1"/>
    <property type="molecule type" value="Genomic_DNA"/>
</dbReference>
<keyword evidence="5" id="KW-0411">Iron-sulfur</keyword>
<accession>A0A075QYE4</accession>
<dbReference type="HOGENOM" id="CLU_055690_5_1_9"/>
<dbReference type="eggNOG" id="COG2146">
    <property type="taxonomic scope" value="Bacteria"/>
</dbReference>
<dbReference type="InterPro" id="IPR036922">
    <property type="entry name" value="Rieske_2Fe-2S_sf"/>
</dbReference>
<dbReference type="GO" id="GO:0042128">
    <property type="term" value="P:nitrate assimilation"/>
    <property type="evidence" value="ECO:0007669"/>
    <property type="project" value="UniProtKB-KW"/>
</dbReference>
<dbReference type="SUPFAM" id="SSF50022">
    <property type="entry name" value="ISP domain"/>
    <property type="match status" value="1"/>
</dbReference>
<evidence type="ECO:0000256" key="4">
    <source>
        <dbReference type="ARBA" id="ARBA00023004"/>
    </source>
</evidence>
<sequence length="108" mass="12068">MGDFTKTITIGRVEEFPVQLGRVVQIGEEQVCVFRLSDGSMYALEDKSPYRGGPLSEGIVSGKYVYDPLYDWKICLESGQVQAPDTGQVKTYPLQVIDNIVSINMECR</sequence>
<evidence type="ECO:0000313" key="8">
    <source>
        <dbReference type="EMBL" id="AIG25372.1"/>
    </source>
</evidence>
<keyword evidence="4" id="KW-0408">Iron</keyword>
<keyword evidence="6" id="KW-0534">Nitrate assimilation</keyword>
<dbReference type="Gene3D" id="2.102.10.10">
    <property type="entry name" value="Rieske [2Fe-2S] iron-sulphur domain"/>
    <property type="match status" value="1"/>
</dbReference>
<evidence type="ECO:0000313" key="9">
    <source>
        <dbReference type="Proteomes" id="UP000005850"/>
    </source>
</evidence>
<dbReference type="NCBIfam" id="TIGR02378">
    <property type="entry name" value="nirD_assim_sml"/>
    <property type="match status" value="1"/>
</dbReference>
<evidence type="ECO:0000256" key="1">
    <source>
        <dbReference type="ARBA" id="ARBA00022714"/>
    </source>
</evidence>
<evidence type="ECO:0000256" key="6">
    <source>
        <dbReference type="ARBA" id="ARBA00023063"/>
    </source>
</evidence>
<dbReference type="InterPro" id="IPR017941">
    <property type="entry name" value="Rieske_2Fe-2S"/>
</dbReference>
<name>A0A075QYE4_BRELA</name>
<dbReference type="GO" id="GO:0008942">
    <property type="term" value="F:nitrite reductase [NAD(P)H] activity"/>
    <property type="evidence" value="ECO:0007669"/>
    <property type="project" value="UniProtKB-EC"/>
</dbReference>
<dbReference type="STRING" id="1042163.BRLA_c010320"/>
<protein>
    <submittedName>
        <fullName evidence="8">Assimilatory nitrite reductase small subunit</fullName>
        <ecNumber evidence="8">1.7.1.4</ecNumber>
    </submittedName>
</protein>